<keyword evidence="6" id="KW-0406">Ion transport</keyword>
<evidence type="ECO:0000256" key="12">
    <source>
        <dbReference type="SAM" id="MobiDB-lite"/>
    </source>
</evidence>
<dbReference type="eggNOG" id="COG4206">
    <property type="taxonomic scope" value="Bacteria"/>
</dbReference>
<dbReference type="GO" id="GO:0006811">
    <property type="term" value="P:monoatomic ion transport"/>
    <property type="evidence" value="ECO:0007669"/>
    <property type="project" value="UniProtKB-KW"/>
</dbReference>
<feature type="domain" description="TonB-dependent receptor plug" evidence="15">
    <location>
        <begin position="107"/>
        <end position="213"/>
    </location>
</feature>
<feature type="region of interest" description="Disordered" evidence="12">
    <location>
        <begin position="36"/>
        <end position="86"/>
    </location>
</feature>
<protein>
    <submittedName>
        <fullName evidence="16">TonB-dependent receptor, plug</fullName>
    </submittedName>
</protein>
<keyword evidence="7 11" id="KW-0798">TonB box</keyword>
<keyword evidence="3 10" id="KW-1134">Transmembrane beta strand</keyword>
<accession>Q1QK44</accession>
<evidence type="ECO:0000256" key="4">
    <source>
        <dbReference type="ARBA" id="ARBA00022692"/>
    </source>
</evidence>
<dbReference type="Proteomes" id="UP000001953">
    <property type="component" value="Chromosome"/>
</dbReference>
<dbReference type="InterPro" id="IPR039426">
    <property type="entry name" value="TonB-dep_rcpt-like"/>
</dbReference>
<organism evidence="16 17">
    <name type="scientific">Nitrobacter hamburgensis (strain DSM 10229 / NCIMB 13809 / X14)</name>
    <dbReference type="NCBI Taxonomy" id="323097"/>
    <lineage>
        <taxon>Bacteria</taxon>
        <taxon>Pseudomonadati</taxon>
        <taxon>Pseudomonadota</taxon>
        <taxon>Alphaproteobacteria</taxon>
        <taxon>Hyphomicrobiales</taxon>
        <taxon>Nitrobacteraceae</taxon>
        <taxon>Nitrobacter</taxon>
    </lineage>
</organism>
<dbReference type="PANTHER" id="PTHR30069">
    <property type="entry name" value="TONB-DEPENDENT OUTER MEMBRANE RECEPTOR"/>
    <property type="match status" value="1"/>
</dbReference>
<evidence type="ECO:0000313" key="17">
    <source>
        <dbReference type="Proteomes" id="UP000001953"/>
    </source>
</evidence>
<feature type="domain" description="TonB-dependent receptor-like beta-barrel" evidence="14">
    <location>
        <begin position="237"/>
        <end position="665"/>
    </location>
</feature>
<name>Q1QK44_NITHX</name>
<keyword evidence="2 10" id="KW-0813">Transport</keyword>
<keyword evidence="17" id="KW-1185">Reference proteome</keyword>
<evidence type="ECO:0000256" key="5">
    <source>
        <dbReference type="ARBA" id="ARBA00022729"/>
    </source>
</evidence>
<evidence type="ECO:0000259" key="15">
    <source>
        <dbReference type="Pfam" id="PF07715"/>
    </source>
</evidence>
<dbReference type="InterPro" id="IPR012910">
    <property type="entry name" value="Plug_dom"/>
</dbReference>
<feature type="signal peptide" evidence="13">
    <location>
        <begin position="1"/>
        <end position="34"/>
    </location>
</feature>
<dbReference type="STRING" id="323097.Nham_2621"/>
<dbReference type="GO" id="GO:0015889">
    <property type="term" value="P:cobalamin transport"/>
    <property type="evidence" value="ECO:0007669"/>
    <property type="project" value="TreeGrafter"/>
</dbReference>
<dbReference type="Pfam" id="PF07715">
    <property type="entry name" value="Plug"/>
    <property type="match status" value="1"/>
</dbReference>
<dbReference type="PANTHER" id="PTHR30069:SF53">
    <property type="entry name" value="COLICIN I RECEPTOR-RELATED"/>
    <property type="match status" value="1"/>
</dbReference>
<evidence type="ECO:0000256" key="6">
    <source>
        <dbReference type="ARBA" id="ARBA00023065"/>
    </source>
</evidence>
<keyword evidence="9 10" id="KW-0998">Cell outer membrane</keyword>
<dbReference type="Gene3D" id="2.40.170.20">
    <property type="entry name" value="TonB-dependent receptor, beta-barrel domain"/>
    <property type="match status" value="1"/>
</dbReference>
<evidence type="ECO:0000256" key="3">
    <source>
        <dbReference type="ARBA" id="ARBA00022452"/>
    </source>
</evidence>
<dbReference type="InterPro" id="IPR036942">
    <property type="entry name" value="Beta-barrel_TonB_sf"/>
</dbReference>
<comment type="subcellular location">
    <subcellularLocation>
        <location evidence="1 10">Cell outer membrane</location>
        <topology evidence="1 10">Multi-pass membrane protein</topology>
    </subcellularLocation>
</comment>
<dbReference type="GO" id="GO:0009279">
    <property type="term" value="C:cell outer membrane"/>
    <property type="evidence" value="ECO:0007669"/>
    <property type="project" value="UniProtKB-SubCell"/>
</dbReference>
<evidence type="ECO:0000259" key="14">
    <source>
        <dbReference type="Pfam" id="PF00593"/>
    </source>
</evidence>
<dbReference type="InterPro" id="IPR000531">
    <property type="entry name" value="Beta-barrel_TonB"/>
</dbReference>
<reference evidence="16 17" key="1">
    <citation type="submission" date="2006-03" db="EMBL/GenBank/DDBJ databases">
        <title>Complete sequence of chromosome of Nitrobacter hamburgensis X14.</title>
        <authorList>
            <consortium name="US DOE Joint Genome Institute"/>
            <person name="Copeland A."/>
            <person name="Lucas S."/>
            <person name="Lapidus A."/>
            <person name="Barry K."/>
            <person name="Detter J.C."/>
            <person name="Glavina del Rio T."/>
            <person name="Hammon N."/>
            <person name="Israni S."/>
            <person name="Dalin E."/>
            <person name="Tice H."/>
            <person name="Pitluck S."/>
            <person name="Chain P."/>
            <person name="Malfatti S."/>
            <person name="Shin M."/>
            <person name="Vergez L."/>
            <person name="Schmutz J."/>
            <person name="Larimer F."/>
            <person name="Land M."/>
            <person name="Hauser L."/>
            <person name="Kyrpides N."/>
            <person name="Ivanova N."/>
            <person name="Ward B."/>
            <person name="Arp D."/>
            <person name="Klotz M."/>
            <person name="Stein L."/>
            <person name="O'Mullan G."/>
            <person name="Starkenburg S."/>
            <person name="Sayavedra L."/>
            <person name="Poret-Peterson A.T."/>
            <person name="Gentry M.E."/>
            <person name="Bruce D."/>
            <person name="Richardson P."/>
        </authorList>
    </citation>
    <scope>NUCLEOTIDE SEQUENCE [LARGE SCALE GENOMIC DNA]</scope>
    <source>
        <strain evidence="17">DSM 10229 / NCIMB 13809 / X14</strain>
    </source>
</reference>
<sequence>MSAAFVSGLYRRSLLASTVLASLGSIGLTTPSLAQQSASPNLLPPIQIAPPLERTTDSPPPSHRAVSRSRRAARSASRQTPVGDARVPGATASVIVSPTGIVTPADQLASSVTVVTEKDIQTQQYRSVPDILNTVPGLNVVQAGGPGAQASVFMRGTNANHTKVIVDGIDIGDPGNINGAFDYAHLLAADIQQMEILRGPQSGLYGSDAIGGVISIITKKGEGPPRATASIEAGSFNTFNQTLGLSGSEQNFNYAVNVAHLHAGDVPVTPPELLPPGRKAIGNNYDNKTYSTKLGVDLNENLTVNSVVRYTDATLLFTGDSGFPSFPNAAQSTHAVQQLFNREEAVWSLLDGRVKNYFGVNYTNSRGYDISPGDPVATTTTGTRLKFDWHTVAEIARDNNLIVGAEQQTDRIDTTDLAAQNGNKAGFIELQSAFAKRFFLVANVREDSNDRFGEHGTYRIAPAVILPVTETKLKASYGTGFKAPSLSQLYQNYPAFNFFANPNLKPEESRGYDAGFEQPLFNDRVRFGSTYFHNDITNLIGYNDTFTSLVNVNSATTEGTETFVSAQITERFGIRADYTFTRAVDAGTGLQLLRRPKEKWSVTATWLPVDELTLSATVLRVSNWLDVTRDGSASGIAAPGYTLVNLRGDYAINDQVKVFGRVDNLFDVRYQNPTGFLAPGLGIFGGIRVASDGVQ</sequence>
<gene>
    <name evidence="16" type="ordered locus">Nham_2621</name>
</gene>
<evidence type="ECO:0000313" key="16">
    <source>
        <dbReference type="EMBL" id="ABE63403.1"/>
    </source>
</evidence>
<evidence type="ECO:0000256" key="8">
    <source>
        <dbReference type="ARBA" id="ARBA00023136"/>
    </source>
</evidence>
<evidence type="ECO:0000256" key="10">
    <source>
        <dbReference type="PROSITE-ProRule" id="PRU01360"/>
    </source>
</evidence>
<dbReference type="OrthoDB" id="9760333at2"/>
<proteinExistence type="inferred from homology"/>
<dbReference type="EMBL" id="CP000319">
    <property type="protein sequence ID" value="ABE63403.1"/>
    <property type="molecule type" value="Genomic_DNA"/>
</dbReference>
<evidence type="ECO:0000256" key="13">
    <source>
        <dbReference type="SAM" id="SignalP"/>
    </source>
</evidence>
<dbReference type="PROSITE" id="PS52016">
    <property type="entry name" value="TONB_DEPENDENT_REC_3"/>
    <property type="match status" value="1"/>
</dbReference>
<evidence type="ECO:0000256" key="9">
    <source>
        <dbReference type="ARBA" id="ARBA00023237"/>
    </source>
</evidence>
<dbReference type="Pfam" id="PF00593">
    <property type="entry name" value="TonB_dep_Rec_b-barrel"/>
    <property type="match status" value="1"/>
</dbReference>
<dbReference type="AlphaFoldDB" id="Q1QK44"/>
<dbReference type="CDD" id="cd01347">
    <property type="entry name" value="ligand_gated_channel"/>
    <property type="match status" value="1"/>
</dbReference>
<comment type="similarity">
    <text evidence="10 11">Belongs to the TonB-dependent receptor family.</text>
</comment>
<dbReference type="SUPFAM" id="SSF56935">
    <property type="entry name" value="Porins"/>
    <property type="match status" value="1"/>
</dbReference>
<dbReference type="RefSeq" id="WP_011511069.1">
    <property type="nucleotide sequence ID" value="NC_007964.1"/>
</dbReference>
<dbReference type="InterPro" id="IPR037066">
    <property type="entry name" value="Plug_dom_sf"/>
</dbReference>
<evidence type="ECO:0000256" key="7">
    <source>
        <dbReference type="ARBA" id="ARBA00023077"/>
    </source>
</evidence>
<evidence type="ECO:0000256" key="1">
    <source>
        <dbReference type="ARBA" id="ARBA00004571"/>
    </source>
</evidence>
<keyword evidence="16" id="KW-0675">Receptor</keyword>
<dbReference type="HOGENOM" id="CLU_008287_18_5_5"/>
<evidence type="ECO:0000256" key="11">
    <source>
        <dbReference type="RuleBase" id="RU003357"/>
    </source>
</evidence>
<keyword evidence="8 10" id="KW-0472">Membrane</keyword>
<feature type="chain" id="PRO_5004196184" evidence="13">
    <location>
        <begin position="35"/>
        <end position="695"/>
    </location>
</feature>
<dbReference type="Gene3D" id="2.170.130.10">
    <property type="entry name" value="TonB-dependent receptor, plug domain"/>
    <property type="match status" value="1"/>
</dbReference>
<dbReference type="KEGG" id="nha:Nham_2621"/>
<keyword evidence="5 13" id="KW-0732">Signal</keyword>
<keyword evidence="4 10" id="KW-0812">Transmembrane</keyword>
<evidence type="ECO:0000256" key="2">
    <source>
        <dbReference type="ARBA" id="ARBA00022448"/>
    </source>
</evidence>